<evidence type="ECO:0000313" key="3">
    <source>
        <dbReference type="Proteomes" id="UP001149165"/>
    </source>
</evidence>
<evidence type="ECO:0000313" key="2">
    <source>
        <dbReference type="EMBL" id="KAJ5100991.1"/>
    </source>
</evidence>
<accession>A0A9W9FIU2</accession>
<reference evidence="2" key="2">
    <citation type="journal article" date="2023" name="IMA Fungus">
        <title>Comparative genomic study of the Penicillium genus elucidates a diverse pangenome and 15 lateral gene transfer events.</title>
        <authorList>
            <person name="Petersen C."/>
            <person name="Sorensen T."/>
            <person name="Nielsen M.R."/>
            <person name="Sondergaard T.E."/>
            <person name="Sorensen J.L."/>
            <person name="Fitzpatrick D.A."/>
            <person name="Frisvad J.C."/>
            <person name="Nielsen K.L."/>
        </authorList>
    </citation>
    <scope>NUCLEOTIDE SEQUENCE</scope>
    <source>
        <strain evidence="2">IBT 30069</strain>
    </source>
</reference>
<gene>
    <name evidence="2" type="ORF">N7456_007043</name>
</gene>
<keyword evidence="3" id="KW-1185">Reference proteome</keyword>
<feature type="region of interest" description="Disordered" evidence="1">
    <location>
        <begin position="1"/>
        <end position="51"/>
    </location>
</feature>
<protein>
    <submittedName>
        <fullName evidence="2">Uncharacterized protein</fullName>
    </submittedName>
</protein>
<dbReference type="AlphaFoldDB" id="A0A9W9FIU2"/>
<reference evidence="2" key="1">
    <citation type="submission" date="2022-11" db="EMBL/GenBank/DDBJ databases">
        <authorList>
            <person name="Petersen C."/>
        </authorList>
    </citation>
    <scope>NUCLEOTIDE SEQUENCE</scope>
    <source>
        <strain evidence="2">IBT 30069</strain>
    </source>
</reference>
<sequence length="157" mass="17642">MVFLSVNRSNQSSDDSTWETDEAGTPLGLESDSATLSSESSTGNYRLNTTEGSAKIGFGDGRDIDFTRQNYPSFAQRLRQGASDFLMEHPDYADGKDNEGCLWKRATESLPQQNTLRLVGELHVDADMDYVHETNKEHIGRRFYAQREDIEHSESPS</sequence>
<feature type="compositionally biased region" description="Low complexity" evidence="1">
    <location>
        <begin position="29"/>
        <end position="42"/>
    </location>
</feature>
<organism evidence="2 3">
    <name type="scientific">Penicillium angulare</name>
    <dbReference type="NCBI Taxonomy" id="116970"/>
    <lineage>
        <taxon>Eukaryota</taxon>
        <taxon>Fungi</taxon>
        <taxon>Dikarya</taxon>
        <taxon>Ascomycota</taxon>
        <taxon>Pezizomycotina</taxon>
        <taxon>Eurotiomycetes</taxon>
        <taxon>Eurotiomycetidae</taxon>
        <taxon>Eurotiales</taxon>
        <taxon>Aspergillaceae</taxon>
        <taxon>Penicillium</taxon>
    </lineage>
</organism>
<name>A0A9W9FIU2_9EURO</name>
<proteinExistence type="predicted"/>
<evidence type="ECO:0000256" key="1">
    <source>
        <dbReference type="SAM" id="MobiDB-lite"/>
    </source>
</evidence>
<feature type="compositionally biased region" description="Polar residues" evidence="1">
    <location>
        <begin position="1"/>
        <end position="15"/>
    </location>
</feature>
<dbReference type="Proteomes" id="UP001149165">
    <property type="component" value="Unassembled WGS sequence"/>
</dbReference>
<comment type="caution">
    <text evidence="2">The sequence shown here is derived from an EMBL/GenBank/DDBJ whole genome shotgun (WGS) entry which is preliminary data.</text>
</comment>
<dbReference type="EMBL" id="JAPQKH010000004">
    <property type="protein sequence ID" value="KAJ5100991.1"/>
    <property type="molecule type" value="Genomic_DNA"/>
</dbReference>